<dbReference type="EMBL" id="VGLS01000054">
    <property type="protein sequence ID" value="MBM3222782.1"/>
    <property type="molecule type" value="Genomic_DNA"/>
</dbReference>
<reference evidence="2" key="1">
    <citation type="submission" date="2019-03" db="EMBL/GenBank/DDBJ databases">
        <title>Lake Tanganyika Metagenome-Assembled Genomes (MAGs).</title>
        <authorList>
            <person name="Tran P."/>
        </authorList>
    </citation>
    <scope>NUCLEOTIDE SEQUENCE</scope>
    <source>
        <strain evidence="2">K_DeepCast_65m_m2_066</strain>
    </source>
</reference>
<sequence length="61" mass="6657">MSQPVQLLKPWKTLLGYPYTWLALVLVVGAHLAFTWWFQPTSLMQALAFALDVGALPAGAG</sequence>
<keyword evidence="1" id="KW-0472">Membrane</keyword>
<evidence type="ECO:0000313" key="3">
    <source>
        <dbReference type="Proteomes" id="UP000712673"/>
    </source>
</evidence>
<gene>
    <name evidence="2" type="ORF">FJZ47_03120</name>
</gene>
<keyword evidence="1" id="KW-1133">Transmembrane helix</keyword>
<feature type="transmembrane region" description="Helical" evidence="1">
    <location>
        <begin position="20"/>
        <end position="38"/>
    </location>
</feature>
<name>A0A937VXL6_UNCTE</name>
<dbReference type="Proteomes" id="UP000712673">
    <property type="component" value="Unassembled WGS sequence"/>
</dbReference>
<dbReference type="AlphaFoldDB" id="A0A937VXL6"/>
<comment type="caution">
    <text evidence="2">The sequence shown here is derived from an EMBL/GenBank/DDBJ whole genome shotgun (WGS) entry which is preliminary data.</text>
</comment>
<proteinExistence type="predicted"/>
<protein>
    <submittedName>
        <fullName evidence="2">Uncharacterized protein</fullName>
    </submittedName>
</protein>
<organism evidence="2 3">
    <name type="scientific">Tectimicrobiota bacterium</name>
    <dbReference type="NCBI Taxonomy" id="2528274"/>
    <lineage>
        <taxon>Bacteria</taxon>
        <taxon>Pseudomonadati</taxon>
        <taxon>Nitrospinota/Tectimicrobiota group</taxon>
        <taxon>Candidatus Tectimicrobiota</taxon>
    </lineage>
</organism>
<keyword evidence="1" id="KW-0812">Transmembrane</keyword>
<evidence type="ECO:0000256" key="1">
    <source>
        <dbReference type="SAM" id="Phobius"/>
    </source>
</evidence>
<accession>A0A937VXL6</accession>
<evidence type="ECO:0000313" key="2">
    <source>
        <dbReference type="EMBL" id="MBM3222782.1"/>
    </source>
</evidence>